<dbReference type="SUPFAM" id="SSF53474">
    <property type="entry name" value="alpha/beta-Hydrolases"/>
    <property type="match status" value="1"/>
</dbReference>
<protein>
    <submittedName>
        <fullName evidence="1">Uncharacterized protein</fullName>
    </submittedName>
</protein>
<dbReference type="RefSeq" id="WP_068586366.1">
    <property type="nucleotide sequence ID" value="NZ_FTNK01000012.1"/>
</dbReference>
<evidence type="ECO:0000313" key="1">
    <source>
        <dbReference type="EMBL" id="SIR38430.1"/>
    </source>
</evidence>
<gene>
    <name evidence="1" type="ORF">SAMN05421578_112112</name>
</gene>
<dbReference type="InterPro" id="IPR029058">
    <property type="entry name" value="AB_hydrolase_fold"/>
</dbReference>
<sequence length="103" mass="11718">MVATSSEAKSIPRADFTKVVKGWSPHFTNQAVEKLSFFNNPVLVIWGADDKKLFSIELGKRVRAIFPDAQFEVVENVLTYVQEDQPEEFAHKLIHFIINTAII</sequence>
<dbReference type="EMBL" id="FTNK01000012">
    <property type="protein sequence ID" value="SIR38430.1"/>
    <property type="molecule type" value="Genomic_DNA"/>
</dbReference>
<keyword evidence="2" id="KW-1185">Reference proteome</keyword>
<comment type="caution">
    <text evidence="1">The sequence shown here is derived from an EMBL/GenBank/DDBJ whole genome shotgun (WGS) entry which is preliminary data.</text>
</comment>
<organism evidence="1 2">
    <name type="scientific">Paenibacillus macquariensis</name>
    <dbReference type="NCBI Taxonomy" id="948756"/>
    <lineage>
        <taxon>Bacteria</taxon>
        <taxon>Bacillati</taxon>
        <taxon>Bacillota</taxon>
        <taxon>Bacilli</taxon>
        <taxon>Bacillales</taxon>
        <taxon>Paenibacillaceae</taxon>
        <taxon>Paenibacillus</taxon>
    </lineage>
</organism>
<name>A0ABY1K7X6_9BACL</name>
<evidence type="ECO:0000313" key="2">
    <source>
        <dbReference type="Proteomes" id="UP000186666"/>
    </source>
</evidence>
<reference evidence="1 2" key="1">
    <citation type="submission" date="2017-01" db="EMBL/GenBank/DDBJ databases">
        <authorList>
            <person name="Varghese N."/>
            <person name="Submissions S."/>
        </authorList>
    </citation>
    <scope>NUCLEOTIDE SEQUENCE [LARGE SCALE GENOMIC DNA]</scope>
    <source>
        <strain evidence="1 2">ATCC 23464</strain>
    </source>
</reference>
<proteinExistence type="predicted"/>
<dbReference type="Gene3D" id="3.40.50.1820">
    <property type="entry name" value="alpha/beta hydrolase"/>
    <property type="match status" value="1"/>
</dbReference>
<accession>A0ABY1K7X6</accession>
<dbReference type="Proteomes" id="UP000186666">
    <property type="component" value="Unassembled WGS sequence"/>
</dbReference>